<dbReference type="RefSeq" id="WP_377164746.1">
    <property type="nucleotide sequence ID" value="NZ_JBHSMQ010000002.1"/>
</dbReference>
<dbReference type="InterPro" id="IPR009056">
    <property type="entry name" value="Cyt_c-like_dom"/>
</dbReference>
<proteinExistence type="predicted"/>
<evidence type="ECO:0000256" key="2">
    <source>
        <dbReference type="ARBA" id="ARBA00022723"/>
    </source>
</evidence>
<dbReference type="PROSITE" id="PS51007">
    <property type="entry name" value="CYTC"/>
    <property type="match status" value="1"/>
</dbReference>
<dbReference type="Gene3D" id="2.120.10.30">
    <property type="entry name" value="TolB, C-terminal domain"/>
    <property type="match status" value="1"/>
</dbReference>
<dbReference type="EMBL" id="JBHSMQ010000002">
    <property type="protein sequence ID" value="MFC5454553.1"/>
    <property type="molecule type" value="Genomic_DNA"/>
</dbReference>
<feature type="domain" description="Cytochrome c" evidence="7">
    <location>
        <begin position="889"/>
        <end position="1027"/>
    </location>
</feature>
<dbReference type="NCBIfam" id="TIGR02603">
    <property type="entry name" value="CxxCH_TIGR02603"/>
    <property type="match status" value="1"/>
</dbReference>
<evidence type="ECO:0000256" key="5">
    <source>
        <dbReference type="SAM" id="MobiDB-lite"/>
    </source>
</evidence>
<feature type="signal peptide" evidence="6">
    <location>
        <begin position="1"/>
        <end position="20"/>
    </location>
</feature>
<dbReference type="Pfam" id="PF00034">
    <property type="entry name" value="Cytochrom_C"/>
    <property type="match status" value="1"/>
</dbReference>
<dbReference type="SUPFAM" id="SSF46626">
    <property type="entry name" value="Cytochrome c"/>
    <property type="match status" value="1"/>
</dbReference>
<evidence type="ECO:0000256" key="4">
    <source>
        <dbReference type="PROSITE-ProRule" id="PRU00433"/>
    </source>
</evidence>
<dbReference type="SUPFAM" id="SSF49785">
    <property type="entry name" value="Galactose-binding domain-like"/>
    <property type="match status" value="1"/>
</dbReference>
<comment type="caution">
    <text evidence="8">The sequence shown here is derived from an EMBL/GenBank/DDBJ whole genome shotgun (WGS) entry which is preliminary data.</text>
</comment>
<keyword evidence="6" id="KW-0732">Signal</keyword>
<evidence type="ECO:0000259" key="7">
    <source>
        <dbReference type="PROSITE" id="PS51007"/>
    </source>
</evidence>
<feature type="chain" id="PRO_5047028926" evidence="6">
    <location>
        <begin position="21"/>
        <end position="1036"/>
    </location>
</feature>
<dbReference type="Proteomes" id="UP001596052">
    <property type="component" value="Unassembled WGS sequence"/>
</dbReference>
<accession>A0ABW0KP87</accession>
<evidence type="ECO:0000313" key="8">
    <source>
        <dbReference type="EMBL" id="MFC5454553.1"/>
    </source>
</evidence>
<sequence length="1036" mass="112810">MLPRILSTLAFAFLLNTASAAPQWIWLSKNGDKDPQVTFRYRFEVPHNAHFATLELTCDNGADAILNGKKVLTNPDWQEPTKADISKDIKRGEQNEIIVNARNKGGLAALIARLTIKLPNNQEKVLVETNDKWEAAKTGTEAWQPALVINDYGKGPWGLALDGKSRGGNSGPAESIAASEVTVPKGFKVEKLYNVPKDQEGSWVALTVDPKGRLIACDQYGSIYRMSVPAIGKTENLKPEKLSVQLGKAHGLLAAFDSLYVMVNEDGKNNGLYRVQDSDGDDQYDKITKLHTMAGGGEHGLHSMTVSPDGKRIFFNCGNHTKLPEGLQDSRPAKIWGEDHILPRFWDANGHARGIHAPGGYICSMNPDGSGLELFCYGFRNEFDICFNDQGQLFTYDADMEWDIGSPWYRPTRVNHCVSGADYGWRSGSGKWPNYYPDSLPTTLDIGPGSPTGVVAGTGAKFPAKYQHAIFINDWTYGTMWAIHLQPKGASYAATKEEFVFGKPLPLTDVVIHPQDGAMYFAVGGRKSQSGVYRVTYVGEESTAPAKAQPLGAEFTLRASLEAYHTGKVDAAAALQDAWKNLSHSDRHIRYAARVAIEKLPVELWKQKVLSETNPTALIEGLIALARVTGAKTSNEGGRPAAKPTGTSSEPIGYVSSENAELEGLMLLSLGKLAGAQLPLDQQLAALRALELILIRLGKPDADVCSKIALALDALYPAEDPYINRELCQILVAIDSPTVVSKTLAIMATTKDDFQEVTTDAVLSRNDGYANAARAAAGSRPNAQQISYMVALRNATAGWTPEHRQTFFSWFPHARTWKGGNSFKGFIENIRKDAMATFVPKEEVASLEALSSKVEASTSIPNYVAPKGPGKNWTVDEVATLTAGGLKGRDFANGEAMYRSIMCATCHRFNGDGGSIGPDLTGAGNRYTMRDLMENIVDPSKVISDQYDSHEITKKDGTVIVGRIVVEENGKVFIMTNPFAPNDHMAINESDIAKKGTRKVSMMPPGLINTLNQDELLNLIAYLMSGGNAKDKAFQK</sequence>
<dbReference type="Gene3D" id="2.60.120.260">
    <property type="entry name" value="Galactose-binding domain-like"/>
    <property type="match status" value="1"/>
</dbReference>
<protein>
    <submittedName>
        <fullName evidence="8">C-type cytochrome</fullName>
    </submittedName>
</protein>
<organism evidence="8 9">
    <name type="scientific">Prosthecobacter fluviatilis</name>
    <dbReference type="NCBI Taxonomy" id="445931"/>
    <lineage>
        <taxon>Bacteria</taxon>
        <taxon>Pseudomonadati</taxon>
        <taxon>Verrucomicrobiota</taxon>
        <taxon>Verrucomicrobiia</taxon>
        <taxon>Verrucomicrobiales</taxon>
        <taxon>Verrucomicrobiaceae</taxon>
        <taxon>Prosthecobacter</taxon>
    </lineage>
</organism>
<reference evidence="9" key="1">
    <citation type="journal article" date="2019" name="Int. J. Syst. Evol. Microbiol.">
        <title>The Global Catalogue of Microorganisms (GCM) 10K type strain sequencing project: providing services to taxonomists for standard genome sequencing and annotation.</title>
        <authorList>
            <consortium name="The Broad Institute Genomics Platform"/>
            <consortium name="The Broad Institute Genome Sequencing Center for Infectious Disease"/>
            <person name="Wu L."/>
            <person name="Ma J."/>
        </authorList>
    </citation>
    <scope>NUCLEOTIDE SEQUENCE [LARGE SCALE GENOMIC DNA]</scope>
    <source>
        <strain evidence="9">CGMCC 4.1469</strain>
    </source>
</reference>
<dbReference type="PANTHER" id="PTHR33546">
    <property type="entry name" value="LARGE, MULTIFUNCTIONAL SECRETED PROTEIN-RELATED"/>
    <property type="match status" value="1"/>
</dbReference>
<evidence type="ECO:0000256" key="3">
    <source>
        <dbReference type="ARBA" id="ARBA00023004"/>
    </source>
</evidence>
<dbReference type="InterPro" id="IPR011042">
    <property type="entry name" value="6-blade_b-propeller_TolB-like"/>
</dbReference>
<dbReference type="InterPro" id="IPR011041">
    <property type="entry name" value="Quinoprot_gluc/sorb_DH_b-prop"/>
</dbReference>
<keyword evidence="2 4" id="KW-0479">Metal-binding</keyword>
<keyword evidence="1 4" id="KW-0349">Heme</keyword>
<dbReference type="InterPro" id="IPR036909">
    <property type="entry name" value="Cyt_c-like_dom_sf"/>
</dbReference>
<dbReference type="InterPro" id="IPR013427">
    <property type="entry name" value="Haem-bd_dom_put"/>
</dbReference>
<dbReference type="SUPFAM" id="SSF50952">
    <property type="entry name" value="Soluble quinoprotein glucose dehydrogenase"/>
    <property type="match status" value="1"/>
</dbReference>
<gene>
    <name evidence="8" type="ORF">ACFQDI_06760</name>
</gene>
<evidence type="ECO:0000256" key="1">
    <source>
        <dbReference type="ARBA" id="ARBA00022617"/>
    </source>
</evidence>
<evidence type="ECO:0000256" key="6">
    <source>
        <dbReference type="SAM" id="SignalP"/>
    </source>
</evidence>
<keyword evidence="9" id="KW-1185">Reference proteome</keyword>
<dbReference type="Gene3D" id="1.10.760.10">
    <property type="entry name" value="Cytochrome c-like domain"/>
    <property type="match status" value="1"/>
</dbReference>
<dbReference type="InterPro" id="IPR008979">
    <property type="entry name" value="Galactose-bd-like_sf"/>
</dbReference>
<name>A0ABW0KP87_9BACT</name>
<keyword evidence="3 4" id="KW-0408">Iron</keyword>
<evidence type="ECO:0000313" key="9">
    <source>
        <dbReference type="Proteomes" id="UP001596052"/>
    </source>
</evidence>
<dbReference type="PANTHER" id="PTHR33546:SF1">
    <property type="entry name" value="LARGE, MULTIFUNCTIONAL SECRETED PROTEIN"/>
    <property type="match status" value="1"/>
</dbReference>
<feature type="region of interest" description="Disordered" evidence="5">
    <location>
        <begin position="633"/>
        <end position="653"/>
    </location>
</feature>